<comment type="similarity">
    <text evidence="5">Belongs to the SAT4 family.</text>
</comment>
<dbReference type="OrthoDB" id="3897607at2759"/>
<keyword evidence="3 7" id="KW-1133">Transmembrane helix</keyword>
<keyword evidence="10" id="KW-1185">Reference proteome</keyword>
<feature type="transmembrane region" description="Helical" evidence="7">
    <location>
        <begin position="77"/>
        <end position="100"/>
    </location>
</feature>
<evidence type="ECO:0000259" key="8">
    <source>
        <dbReference type="Pfam" id="PF20684"/>
    </source>
</evidence>
<reference evidence="9" key="1">
    <citation type="journal article" date="2021" name="Nat. Commun.">
        <title>Genetic determinants of endophytism in the Arabidopsis root mycobiome.</title>
        <authorList>
            <person name="Mesny F."/>
            <person name="Miyauchi S."/>
            <person name="Thiergart T."/>
            <person name="Pickel B."/>
            <person name="Atanasova L."/>
            <person name="Karlsson M."/>
            <person name="Huettel B."/>
            <person name="Barry K.W."/>
            <person name="Haridas S."/>
            <person name="Chen C."/>
            <person name="Bauer D."/>
            <person name="Andreopoulos W."/>
            <person name="Pangilinan J."/>
            <person name="LaButti K."/>
            <person name="Riley R."/>
            <person name="Lipzen A."/>
            <person name="Clum A."/>
            <person name="Drula E."/>
            <person name="Henrissat B."/>
            <person name="Kohler A."/>
            <person name="Grigoriev I.V."/>
            <person name="Martin F.M."/>
            <person name="Hacquard S."/>
        </authorList>
    </citation>
    <scope>NUCLEOTIDE SEQUENCE</scope>
    <source>
        <strain evidence="9">MPI-SDFR-AT-0073</strain>
    </source>
</reference>
<evidence type="ECO:0000256" key="1">
    <source>
        <dbReference type="ARBA" id="ARBA00004141"/>
    </source>
</evidence>
<feature type="transmembrane region" description="Helical" evidence="7">
    <location>
        <begin position="120"/>
        <end position="142"/>
    </location>
</feature>
<dbReference type="AlphaFoldDB" id="A0A9P8RJ16"/>
<evidence type="ECO:0000256" key="5">
    <source>
        <dbReference type="ARBA" id="ARBA00038359"/>
    </source>
</evidence>
<keyword evidence="4 7" id="KW-0472">Membrane</keyword>
<sequence length="368" mass="40851">MLRQGFRAAASPSALTGQALIDLAWIQEPIEVKGLSLALTIITIGLLVLSATAVGLRVYVRAWLLRKDRIWGLDDTFAVLSFLVFIPSCVYVILAANYGLGTPDAELTDPTKARAALYMGYWQMHYAVSVNLVKAGIAIALLRLTIQRRYRYPLWMILTAPPLFTFGVIVVLVSTCRPVGAQWDLNLGTCSTHVVMAQLSYLFTVFTVILDWACAIIPYLLLKDLPMKRHVKISLIVVLTMGGFASCAAIVRIPYLKYYLITEDQLYYFAHIVLWSTIENGIGIIAASLPPIRKLFSFYRDTHRESDPVERGGAVETIGGTPLTQASVTRLRALGPRPSGYTKSGSRQWSQLDSDSSSREQIVHPQRN</sequence>
<name>A0A9P8RJ16_9PEZI</name>
<feature type="transmembrane region" description="Helical" evidence="7">
    <location>
        <begin position="267"/>
        <end position="289"/>
    </location>
</feature>
<evidence type="ECO:0000256" key="3">
    <source>
        <dbReference type="ARBA" id="ARBA00022989"/>
    </source>
</evidence>
<dbReference type="Pfam" id="PF20684">
    <property type="entry name" value="Fung_rhodopsin"/>
    <property type="match status" value="1"/>
</dbReference>
<dbReference type="GO" id="GO:0016020">
    <property type="term" value="C:membrane"/>
    <property type="evidence" value="ECO:0007669"/>
    <property type="project" value="UniProtKB-SubCell"/>
</dbReference>
<feature type="transmembrane region" description="Helical" evidence="7">
    <location>
        <begin position="195"/>
        <end position="221"/>
    </location>
</feature>
<feature type="transmembrane region" description="Helical" evidence="7">
    <location>
        <begin position="35"/>
        <end position="56"/>
    </location>
</feature>
<evidence type="ECO:0000256" key="7">
    <source>
        <dbReference type="SAM" id="Phobius"/>
    </source>
</evidence>
<dbReference type="EMBL" id="JAGPXC010000009">
    <property type="protein sequence ID" value="KAH6646938.1"/>
    <property type="molecule type" value="Genomic_DNA"/>
</dbReference>
<evidence type="ECO:0000313" key="10">
    <source>
        <dbReference type="Proteomes" id="UP000758603"/>
    </source>
</evidence>
<evidence type="ECO:0000256" key="4">
    <source>
        <dbReference type="ARBA" id="ARBA00023136"/>
    </source>
</evidence>
<evidence type="ECO:0000256" key="6">
    <source>
        <dbReference type="SAM" id="MobiDB-lite"/>
    </source>
</evidence>
<feature type="region of interest" description="Disordered" evidence="6">
    <location>
        <begin position="335"/>
        <end position="368"/>
    </location>
</feature>
<dbReference type="RefSeq" id="XP_045953452.1">
    <property type="nucleotide sequence ID" value="XM_046100771.1"/>
</dbReference>
<keyword evidence="2 7" id="KW-0812">Transmembrane</keyword>
<feature type="transmembrane region" description="Helical" evidence="7">
    <location>
        <begin position="233"/>
        <end position="255"/>
    </location>
</feature>
<gene>
    <name evidence="9" type="ORF">BKA67DRAFT_540406</name>
</gene>
<dbReference type="InterPro" id="IPR052337">
    <property type="entry name" value="SAT4-like"/>
</dbReference>
<feature type="transmembrane region" description="Helical" evidence="7">
    <location>
        <begin position="154"/>
        <end position="175"/>
    </location>
</feature>
<dbReference type="InterPro" id="IPR049326">
    <property type="entry name" value="Rhodopsin_dom_fungi"/>
</dbReference>
<evidence type="ECO:0000313" key="9">
    <source>
        <dbReference type="EMBL" id="KAH6646938.1"/>
    </source>
</evidence>
<accession>A0A9P8RJ16</accession>
<comment type="caution">
    <text evidence="9">The sequence shown here is derived from an EMBL/GenBank/DDBJ whole genome shotgun (WGS) entry which is preliminary data.</text>
</comment>
<dbReference type="PANTHER" id="PTHR33048">
    <property type="entry name" value="PTH11-LIKE INTEGRAL MEMBRANE PROTEIN (AFU_ORTHOLOGUE AFUA_5G11245)"/>
    <property type="match status" value="1"/>
</dbReference>
<protein>
    <recommendedName>
        <fullName evidence="8">Rhodopsin domain-containing protein</fullName>
    </recommendedName>
</protein>
<dbReference type="Proteomes" id="UP000758603">
    <property type="component" value="Unassembled WGS sequence"/>
</dbReference>
<feature type="domain" description="Rhodopsin" evidence="8">
    <location>
        <begin position="56"/>
        <end position="297"/>
    </location>
</feature>
<feature type="compositionally biased region" description="Polar residues" evidence="6">
    <location>
        <begin position="341"/>
        <end position="355"/>
    </location>
</feature>
<organism evidence="9 10">
    <name type="scientific">Truncatella angustata</name>
    <dbReference type="NCBI Taxonomy" id="152316"/>
    <lineage>
        <taxon>Eukaryota</taxon>
        <taxon>Fungi</taxon>
        <taxon>Dikarya</taxon>
        <taxon>Ascomycota</taxon>
        <taxon>Pezizomycotina</taxon>
        <taxon>Sordariomycetes</taxon>
        <taxon>Xylariomycetidae</taxon>
        <taxon>Amphisphaeriales</taxon>
        <taxon>Sporocadaceae</taxon>
        <taxon>Truncatella</taxon>
    </lineage>
</organism>
<proteinExistence type="inferred from homology"/>
<dbReference type="GeneID" id="70129663"/>
<dbReference type="PANTHER" id="PTHR33048:SF15">
    <property type="entry name" value="INTEGRAL MEMBRANE PROTEIN"/>
    <property type="match status" value="1"/>
</dbReference>
<comment type="subcellular location">
    <subcellularLocation>
        <location evidence="1">Membrane</location>
        <topology evidence="1">Multi-pass membrane protein</topology>
    </subcellularLocation>
</comment>
<evidence type="ECO:0000256" key="2">
    <source>
        <dbReference type="ARBA" id="ARBA00022692"/>
    </source>
</evidence>